<dbReference type="GO" id="GO:0004497">
    <property type="term" value="F:monooxygenase activity"/>
    <property type="evidence" value="ECO:0007669"/>
    <property type="project" value="UniProtKB-KW"/>
</dbReference>
<evidence type="ECO:0000256" key="4">
    <source>
        <dbReference type="ARBA" id="ARBA00022723"/>
    </source>
</evidence>
<dbReference type="PRINTS" id="PR00463">
    <property type="entry name" value="EP450I"/>
</dbReference>
<dbReference type="PROSITE" id="PS00086">
    <property type="entry name" value="CYTOCHROME_P450"/>
    <property type="match status" value="1"/>
</dbReference>
<proteinExistence type="inferred from homology"/>
<evidence type="ECO:0000313" key="12">
    <source>
        <dbReference type="Proteomes" id="UP000001610"/>
    </source>
</evidence>
<organism evidence="11 12">
    <name type="scientific">Cordyceps militaris (strain CM01)</name>
    <name type="common">Caterpillar fungus</name>
    <dbReference type="NCBI Taxonomy" id="983644"/>
    <lineage>
        <taxon>Eukaryota</taxon>
        <taxon>Fungi</taxon>
        <taxon>Dikarya</taxon>
        <taxon>Ascomycota</taxon>
        <taxon>Pezizomycotina</taxon>
        <taxon>Sordariomycetes</taxon>
        <taxon>Hypocreomycetidae</taxon>
        <taxon>Hypocreales</taxon>
        <taxon>Cordycipitaceae</taxon>
        <taxon>Cordyceps</taxon>
    </lineage>
</organism>
<dbReference type="RefSeq" id="XP_006666749.1">
    <property type="nucleotide sequence ID" value="XM_006666686.1"/>
</dbReference>
<dbReference type="InterPro" id="IPR036396">
    <property type="entry name" value="Cyt_P450_sf"/>
</dbReference>
<evidence type="ECO:0000256" key="8">
    <source>
        <dbReference type="PIRSR" id="PIRSR602401-1"/>
    </source>
</evidence>
<keyword evidence="4 8" id="KW-0479">Metal-binding</keyword>
<feature type="binding site" description="axial binding residue" evidence="8">
    <location>
        <position position="463"/>
    </location>
    <ligand>
        <name>heme</name>
        <dbReference type="ChEBI" id="CHEBI:30413"/>
    </ligand>
    <ligandPart>
        <name>Fe</name>
        <dbReference type="ChEBI" id="CHEBI:18248"/>
    </ligandPart>
</feature>
<dbReference type="InterPro" id="IPR050364">
    <property type="entry name" value="Cytochrome_P450_fung"/>
</dbReference>
<dbReference type="SUPFAM" id="SSF48264">
    <property type="entry name" value="Cytochrome P450"/>
    <property type="match status" value="1"/>
</dbReference>
<dbReference type="InterPro" id="IPR017972">
    <property type="entry name" value="Cyt_P450_CS"/>
</dbReference>
<evidence type="ECO:0000256" key="10">
    <source>
        <dbReference type="SAM" id="MobiDB-lite"/>
    </source>
</evidence>
<keyword evidence="5 9" id="KW-0560">Oxidoreductase</keyword>
<dbReference type="VEuPathDB" id="FungiDB:CCM_01530"/>
<feature type="compositionally biased region" description="Basic and acidic residues" evidence="10">
    <location>
        <begin position="303"/>
        <end position="314"/>
    </location>
</feature>
<evidence type="ECO:0000256" key="5">
    <source>
        <dbReference type="ARBA" id="ARBA00023002"/>
    </source>
</evidence>
<dbReference type="GO" id="GO:0020037">
    <property type="term" value="F:heme binding"/>
    <property type="evidence" value="ECO:0007669"/>
    <property type="project" value="InterPro"/>
</dbReference>
<evidence type="ECO:0000313" key="11">
    <source>
        <dbReference type="EMBL" id="EGX96872.1"/>
    </source>
</evidence>
<evidence type="ECO:0000256" key="1">
    <source>
        <dbReference type="ARBA" id="ARBA00001971"/>
    </source>
</evidence>
<reference evidence="11 12" key="1">
    <citation type="journal article" date="2011" name="Genome Biol.">
        <title>Genome sequence of the insect pathogenic fungus Cordyceps militaris, a valued traditional Chinese medicine.</title>
        <authorList>
            <person name="Zheng P."/>
            <person name="Xia Y."/>
            <person name="Xiao G."/>
            <person name="Xiong C."/>
            <person name="Hu X."/>
            <person name="Zhang S."/>
            <person name="Zheng H."/>
            <person name="Huang Y."/>
            <person name="Zhou Y."/>
            <person name="Wang S."/>
            <person name="Zhao G.P."/>
            <person name="Liu X."/>
            <person name="St Leger R.J."/>
            <person name="Wang C."/>
        </authorList>
    </citation>
    <scope>NUCLEOTIDE SEQUENCE [LARGE SCALE GENOMIC DNA]</scope>
    <source>
        <strain evidence="11 12">CM01</strain>
    </source>
</reference>
<dbReference type="Gene3D" id="1.10.630.10">
    <property type="entry name" value="Cytochrome P450"/>
    <property type="match status" value="1"/>
</dbReference>
<keyword evidence="7 9" id="KW-0503">Monooxygenase</keyword>
<gene>
    <name evidence="11" type="ORF">CCM_01530</name>
</gene>
<keyword evidence="6 8" id="KW-0408">Iron</keyword>
<accession>G3J5L6</accession>
<comment type="cofactor">
    <cofactor evidence="1 8">
        <name>heme</name>
        <dbReference type="ChEBI" id="CHEBI:30413"/>
    </cofactor>
</comment>
<evidence type="ECO:0000256" key="9">
    <source>
        <dbReference type="RuleBase" id="RU000461"/>
    </source>
</evidence>
<dbReference type="GO" id="GO:0005506">
    <property type="term" value="F:iron ion binding"/>
    <property type="evidence" value="ECO:0007669"/>
    <property type="project" value="InterPro"/>
</dbReference>
<dbReference type="eggNOG" id="KOG0156">
    <property type="taxonomic scope" value="Eukaryota"/>
</dbReference>
<sequence length="538" mass="60572">MDNLPRLDVIWAKPWLLLSAALLSLLVIKRLFFQGRSDGYVLPPGPKRLPLIGNLLDMQPQEGQPEFQHWLSHREQFGPMSSVGIMGQNVILLHDREAARFLLEKRSKSTSSRPHMEFGHNMCGFKNLLSVQKYGTSYVRRRRLVHQYLGTQVASDRYHSLQEVKSEKLLQRVLESPEALMDHLQGFSASVILDAIYGYTLESTGSLDPLVELIQRMLDNATKAFLPTAWFVDVVPAMRYIPGWFPGASFVRTAKKWKQTCEDAANTPLAFVKKQMQSGTHRPSYVSNILENIGSTENGGDDADGKPTKEPANEEDIKWTAATMYGAGVETTSSSLDVFVLAMILFPDVQRTAQQEIDRVVGTGRLPTFQDRASLPYTDSLVTEILRWFPVLPMGLPHMAQEDIVYKQYLIPKGSYLLPAAWWFCHDPEFYADPEKFDPERYIAPRSEPDPRGVIFGFGRRICPGRYFADSNLFIVTARLLAAFKMSAGVDEQGRERVAKLGYTISLTTRPVKFPVSIAPRSDQHAALVRGISTTVSQ</sequence>
<keyword evidence="12" id="KW-1185">Reference proteome</keyword>
<dbReference type="InterPro" id="IPR002401">
    <property type="entry name" value="Cyt_P450_E_grp-I"/>
</dbReference>
<dbReference type="PRINTS" id="PR00385">
    <property type="entry name" value="P450"/>
</dbReference>
<keyword evidence="3 8" id="KW-0349">Heme</keyword>
<evidence type="ECO:0000256" key="6">
    <source>
        <dbReference type="ARBA" id="ARBA00023004"/>
    </source>
</evidence>
<dbReference type="EMBL" id="JH126399">
    <property type="protein sequence ID" value="EGX96872.1"/>
    <property type="molecule type" value="Genomic_DNA"/>
</dbReference>
<comment type="similarity">
    <text evidence="2 9">Belongs to the cytochrome P450 family.</text>
</comment>
<evidence type="ECO:0000256" key="2">
    <source>
        <dbReference type="ARBA" id="ARBA00010617"/>
    </source>
</evidence>
<dbReference type="PANTHER" id="PTHR46300:SF7">
    <property type="entry name" value="P450, PUTATIVE (EUROFUNG)-RELATED"/>
    <property type="match status" value="1"/>
</dbReference>
<dbReference type="InParanoid" id="G3J5L6"/>
<dbReference type="CDD" id="cd11065">
    <property type="entry name" value="CYP64-like"/>
    <property type="match status" value="1"/>
</dbReference>
<dbReference type="Pfam" id="PF00067">
    <property type="entry name" value="p450"/>
    <property type="match status" value="1"/>
</dbReference>
<dbReference type="Proteomes" id="UP000001610">
    <property type="component" value="Unassembled WGS sequence"/>
</dbReference>
<dbReference type="STRING" id="983644.G3J5L6"/>
<dbReference type="InterPro" id="IPR001128">
    <property type="entry name" value="Cyt_P450"/>
</dbReference>
<name>G3J5L6_CORMM</name>
<dbReference type="GeneID" id="18163561"/>
<protein>
    <submittedName>
        <fullName evidence="11">Cytochrome P450 oxidoreductase OrdA-like protein</fullName>
    </submittedName>
</protein>
<dbReference type="OrthoDB" id="2789670at2759"/>
<dbReference type="OMA" id="SEFRDTQ"/>
<dbReference type="HOGENOM" id="CLU_001570_2_3_1"/>
<dbReference type="PANTHER" id="PTHR46300">
    <property type="entry name" value="P450, PUTATIVE (EUROFUNG)-RELATED-RELATED"/>
    <property type="match status" value="1"/>
</dbReference>
<dbReference type="KEGG" id="cmt:CCM_01530"/>
<feature type="region of interest" description="Disordered" evidence="10">
    <location>
        <begin position="292"/>
        <end position="314"/>
    </location>
</feature>
<evidence type="ECO:0000256" key="3">
    <source>
        <dbReference type="ARBA" id="ARBA00022617"/>
    </source>
</evidence>
<dbReference type="GO" id="GO:0016705">
    <property type="term" value="F:oxidoreductase activity, acting on paired donors, with incorporation or reduction of molecular oxygen"/>
    <property type="evidence" value="ECO:0007669"/>
    <property type="project" value="InterPro"/>
</dbReference>
<dbReference type="AlphaFoldDB" id="G3J5L6"/>
<evidence type="ECO:0000256" key="7">
    <source>
        <dbReference type="ARBA" id="ARBA00023033"/>
    </source>
</evidence>